<dbReference type="RefSeq" id="WP_005641692.1">
    <property type="nucleotide sequence ID" value="NZ_MCII02000053.1"/>
</dbReference>
<evidence type="ECO:0000256" key="1">
    <source>
        <dbReference type="SAM" id="Coils"/>
    </source>
</evidence>
<evidence type="ECO:0000313" key="3">
    <source>
        <dbReference type="Proteomes" id="UP000175677"/>
    </source>
</evidence>
<keyword evidence="1" id="KW-0175">Coiled coil</keyword>
<sequence length="211" mass="24545">MNALQQTQQANLVASVDLTAQVSDLVNQLFNRLCTYCNRWHYNYPTDEALEEAKFIWIEELVNHDVLSVDMLELGLARVRAARNDYFPNLFDFIEWCKIPMNFPSEEELAQRLASFQRCGMADVDKFKFNSTVEYWLITDLYCRCRRYTWSVEQLRKEIKQALRNMADRLKNGEVLPEPTKQLPSQATSMPVSKARQAEIIASIKGSLRGH</sequence>
<feature type="coiled-coil region" evidence="1">
    <location>
        <begin position="145"/>
        <end position="172"/>
    </location>
</feature>
<protein>
    <recommendedName>
        <fullName evidence="4">Holin</fullName>
    </recommendedName>
</protein>
<comment type="caution">
    <text evidence="2">The sequence shown here is derived from an EMBL/GenBank/DDBJ whole genome shotgun (WGS) entry which is preliminary data.</text>
</comment>
<reference evidence="2 3" key="1">
    <citation type="submission" date="2016-08" db="EMBL/GenBank/DDBJ databases">
        <authorList>
            <person name="Eshaghi A."/>
            <person name="Soares D."/>
            <person name="Kus J."/>
            <person name="Richardson D."/>
            <person name="Li A."/>
            <person name="Patel S.N."/>
        </authorList>
    </citation>
    <scope>NUCLEOTIDE SEQUENCE [LARGE SCALE GENOMIC DNA]</scope>
    <source>
        <strain evidence="2 3">C860</strain>
    </source>
</reference>
<evidence type="ECO:0000313" key="2">
    <source>
        <dbReference type="EMBL" id="OEY75517.1"/>
    </source>
</evidence>
<gene>
    <name evidence="2" type="ORF">BFQ30_10165</name>
</gene>
<name>A0ABX3BRE0_9PAST</name>
<dbReference type="Pfam" id="PF06992">
    <property type="entry name" value="Phage_lambda_P"/>
    <property type="match status" value="1"/>
</dbReference>
<dbReference type="InterPro" id="IPR009731">
    <property type="entry name" value="P-like"/>
</dbReference>
<evidence type="ECO:0008006" key="4">
    <source>
        <dbReference type="Google" id="ProtNLM"/>
    </source>
</evidence>
<keyword evidence="3" id="KW-1185">Reference proteome</keyword>
<accession>A0ABX3BRE0</accession>
<proteinExistence type="predicted"/>
<dbReference type="Proteomes" id="UP000175677">
    <property type="component" value="Unassembled WGS sequence"/>
</dbReference>
<dbReference type="EMBL" id="MDJC01000032">
    <property type="protein sequence ID" value="OEY75517.1"/>
    <property type="molecule type" value="Genomic_DNA"/>
</dbReference>
<organism evidence="2 3">
    <name type="scientific">Haemophilus quentini</name>
    <dbReference type="NCBI Taxonomy" id="123834"/>
    <lineage>
        <taxon>Bacteria</taxon>
        <taxon>Pseudomonadati</taxon>
        <taxon>Pseudomonadota</taxon>
        <taxon>Gammaproteobacteria</taxon>
        <taxon>Pasteurellales</taxon>
        <taxon>Pasteurellaceae</taxon>
        <taxon>Haemophilus</taxon>
    </lineage>
</organism>